<protein>
    <submittedName>
        <fullName evidence="1">Uncharacterized protein</fullName>
    </submittedName>
</protein>
<evidence type="ECO:0000313" key="1">
    <source>
        <dbReference type="EMBL" id="JAE38097.1"/>
    </source>
</evidence>
<reference evidence="1" key="2">
    <citation type="journal article" date="2015" name="Data Brief">
        <title>Shoot transcriptome of the giant reed, Arundo donax.</title>
        <authorList>
            <person name="Barrero R.A."/>
            <person name="Guerrero F.D."/>
            <person name="Moolhuijzen P."/>
            <person name="Goolsby J.A."/>
            <person name="Tidwell J."/>
            <person name="Bellgard S.E."/>
            <person name="Bellgard M.I."/>
        </authorList>
    </citation>
    <scope>NUCLEOTIDE SEQUENCE</scope>
    <source>
        <tissue evidence="1">Shoot tissue taken approximately 20 cm above the soil surface</tissue>
    </source>
</reference>
<organism evidence="1">
    <name type="scientific">Arundo donax</name>
    <name type="common">Giant reed</name>
    <name type="synonym">Donax arundinaceus</name>
    <dbReference type="NCBI Taxonomy" id="35708"/>
    <lineage>
        <taxon>Eukaryota</taxon>
        <taxon>Viridiplantae</taxon>
        <taxon>Streptophyta</taxon>
        <taxon>Embryophyta</taxon>
        <taxon>Tracheophyta</taxon>
        <taxon>Spermatophyta</taxon>
        <taxon>Magnoliopsida</taxon>
        <taxon>Liliopsida</taxon>
        <taxon>Poales</taxon>
        <taxon>Poaceae</taxon>
        <taxon>PACMAD clade</taxon>
        <taxon>Arundinoideae</taxon>
        <taxon>Arundineae</taxon>
        <taxon>Arundo</taxon>
    </lineage>
</organism>
<dbReference type="AlphaFoldDB" id="A0A0A9HN35"/>
<dbReference type="EMBL" id="GBRH01159799">
    <property type="protein sequence ID" value="JAE38097.1"/>
    <property type="molecule type" value="Transcribed_RNA"/>
</dbReference>
<proteinExistence type="predicted"/>
<reference evidence="1" key="1">
    <citation type="submission" date="2014-09" db="EMBL/GenBank/DDBJ databases">
        <authorList>
            <person name="Magalhaes I.L.F."/>
            <person name="Oliveira U."/>
            <person name="Santos F.R."/>
            <person name="Vidigal T.H.D.A."/>
            <person name="Brescovit A.D."/>
            <person name="Santos A.J."/>
        </authorList>
    </citation>
    <scope>NUCLEOTIDE SEQUENCE</scope>
    <source>
        <tissue evidence="1">Shoot tissue taken approximately 20 cm above the soil surface</tissue>
    </source>
</reference>
<sequence length="34" mass="3854">MDVVLTIMSYSSVPFFGYLFPIKDPLFMISPPSL</sequence>
<name>A0A0A9HN35_ARUDO</name>
<accession>A0A0A9HN35</accession>